<dbReference type="EMBL" id="CAFBOM010000153">
    <property type="protein sequence ID" value="CAB4990394.1"/>
    <property type="molecule type" value="Genomic_DNA"/>
</dbReference>
<reference evidence="6" key="1">
    <citation type="submission" date="2020-05" db="EMBL/GenBank/DDBJ databases">
        <authorList>
            <person name="Chiriac C."/>
            <person name="Salcher M."/>
            <person name="Ghai R."/>
            <person name="Kavagutti S V."/>
        </authorList>
    </citation>
    <scope>NUCLEOTIDE SEQUENCE</scope>
</reference>
<feature type="transmembrane region" description="Helical" evidence="5">
    <location>
        <begin position="24"/>
        <end position="48"/>
    </location>
</feature>
<accession>A0A6J7NKB7</accession>
<keyword evidence="3 5" id="KW-1133">Transmembrane helix</keyword>
<dbReference type="Pfam" id="PF04505">
    <property type="entry name" value="CD225"/>
    <property type="match status" value="1"/>
</dbReference>
<keyword evidence="4 5" id="KW-0472">Membrane</keyword>
<name>A0A6J7NKB7_9ZZZZ</name>
<evidence type="ECO:0000256" key="1">
    <source>
        <dbReference type="ARBA" id="ARBA00004370"/>
    </source>
</evidence>
<evidence type="ECO:0000256" key="2">
    <source>
        <dbReference type="ARBA" id="ARBA00022692"/>
    </source>
</evidence>
<organism evidence="6">
    <name type="scientific">freshwater metagenome</name>
    <dbReference type="NCBI Taxonomy" id="449393"/>
    <lineage>
        <taxon>unclassified sequences</taxon>
        <taxon>metagenomes</taxon>
        <taxon>ecological metagenomes</taxon>
    </lineage>
</organism>
<evidence type="ECO:0000313" key="6">
    <source>
        <dbReference type="EMBL" id="CAB4990394.1"/>
    </source>
</evidence>
<dbReference type="AlphaFoldDB" id="A0A6J7NKB7"/>
<gene>
    <name evidence="6" type="ORF">UFOPK3957_00971</name>
</gene>
<dbReference type="InterPro" id="IPR007593">
    <property type="entry name" value="CD225/Dispanin_fam"/>
</dbReference>
<comment type="subcellular location">
    <subcellularLocation>
        <location evidence="1">Membrane</location>
    </subcellularLocation>
</comment>
<dbReference type="PANTHER" id="PTHR14948:SF44">
    <property type="entry name" value="PROLINE-RICH TRANSMEMBRANE PROTEIN 1-LIKE"/>
    <property type="match status" value="1"/>
</dbReference>
<dbReference type="GO" id="GO:0016020">
    <property type="term" value="C:membrane"/>
    <property type="evidence" value="ECO:0007669"/>
    <property type="project" value="UniProtKB-SubCell"/>
</dbReference>
<evidence type="ECO:0000256" key="4">
    <source>
        <dbReference type="ARBA" id="ARBA00023136"/>
    </source>
</evidence>
<keyword evidence="2 5" id="KW-0812">Transmembrane</keyword>
<protein>
    <submittedName>
        <fullName evidence="6">Unannotated protein</fullName>
    </submittedName>
</protein>
<dbReference type="PANTHER" id="PTHR14948">
    <property type="entry name" value="NG5"/>
    <property type="match status" value="1"/>
</dbReference>
<evidence type="ECO:0000256" key="5">
    <source>
        <dbReference type="SAM" id="Phobius"/>
    </source>
</evidence>
<proteinExistence type="predicted"/>
<feature type="transmembrane region" description="Helical" evidence="5">
    <location>
        <begin position="69"/>
        <end position="97"/>
    </location>
</feature>
<evidence type="ECO:0000256" key="3">
    <source>
        <dbReference type="ARBA" id="ARBA00022989"/>
    </source>
</evidence>
<sequence>MCASMSNEQPATAIRPEGEAPPTYLGWAIAATALCFLPFGLVGAYYGWRSAEAANIGDGPKAERYSKVARRWIITAVVCGLLVDLVIVGALGLLGAFPTAGPQ</sequence>
<dbReference type="InterPro" id="IPR051423">
    <property type="entry name" value="CD225/Dispanin"/>
</dbReference>